<comment type="function">
    <text evidence="4">Regulatory protein of the TOL plasmid xyl operons. XylS activates the xylXYZLTEGFJQKIH operon required for the degradation of toluene, m-xylene and p-xylene.</text>
</comment>
<comment type="caution">
    <text evidence="6">The sequence shown here is derived from an EMBL/GenBank/DDBJ whole genome shotgun (WGS) entry which is preliminary data.</text>
</comment>
<organism evidence="6 7">
    <name type="scientific">Pseudomonas mandelii PD30</name>
    <dbReference type="NCBI Taxonomy" id="1419583"/>
    <lineage>
        <taxon>Bacteria</taxon>
        <taxon>Pseudomonadati</taxon>
        <taxon>Pseudomonadota</taxon>
        <taxon>Gammaproteobacteria</taxon>
        <taxon>Pseudomonadales</taxon>
        <taxon>Pseudomonadaceae</taxon>
        <taxon>Pseudomonas</taxon>
    </lineage>
</organism>
<dbReference type="GO" id="GO:0003700">
    <property type="term" value="F:DNA-binding transcription factor activity"/>
    <property type="evidence" value="ECO:0007669"/>
    <property type="project" value="InterPro"/>
</dbReference>
<dbReference type="InterPro" id="IPR050204">
    <property type="entry name" value="AraC_XylS_family_regulators"/>
</dbReference>
<sequence>MRLDHALLTDVSGKPIRQQHKIFSTDWDEISDWSDRVYMPYRVSPIGHAIKPRATMHSSRIGELTLTRFAYGVGVSVDEFSPDAGNALLLTTIRGNARHWAQRSVTEDTAVGESFIANCSRVDYRIDLDPEHLQLNLTIPHAVLERMAQQWFGFVPDDQFWRHKCVIGGVGSSWLSLLEYTVRCVAEASEHMAEGRLGAHLEQSLCVHLLREWAARAAQAGLDFNSPMNRIAPRYVRAAEEFMSANAACLPTMAEVASAVGTSVRALSGAFSRFRGMTPGAFLREQRLQGVRRDLLATDPASGTTVSAIAFRWGYLNLGEFAGIYRKRFSELPSQTLQSRLR</sequence>
<keyword evidence="3" id="KW-0804">Transcription</keyword>
<dbReference type="Proteomes" id="UP000026739">
    <property type="component" value="Unassembled WGS sequence"/>
</dbReference>
<evidence type="ECO:0000256" key="3">
    <source>
        <dbReference type="ARBA" id="ARBA00023163"/>
    </source>
</evidence>
<evidence type="ECO:0000256" key="4">
    <source>
        <dbReference type="ARBA" id="ARBA00037345"/>
    </source>
</evidence>
<name>A0A059KT91_9PSED</name>
<dbReference type="RefSeq" id="WP_033062108.1">
    <property type="nucleotide sequence ID" value="NZ_AZQQ01000110.1"/>
</dbReference>
<proteinExistence type="predicted"/>
<reference evidence="6 7" key="1">
    <citation type="submission" date="2013-12" db="EMBL/GenBank/DDBJ databases">
        <authorList>
            <person name="Formusa P.A."/>
            <person name="Habash M."/>
            <person name="Lee H."/>
            <person name="Trevors J.T."/>
        </authorList>
    </citation>
    <scope>NUCLEOTIDE SEQUENCE [LARGE SCALE GENOMIC DNA]</scope>
    <source>
        <strain evidence="6 7">PD30</strain>
    </source>
</reference>
<dbReference type="EMBL" id="AZQQ01000110">
    <property type="protein sequence ID" value="KDD65191.1"/>
    <property type="molecule type" value="Genomic_DNA"/>
</dbReference>
<evidence type="ECO:0000256" key="2">
    <source>
        <dbReference type="ARBA" id="ARBA00023125"/>
    </source>
</evidence>
<protein>
    <submittedName>
        <fullName evidence="6">AraC family transcriptional regulator</fullName>
    </submittedName>
</protein>
<keyword evidence="2" id="KW-0238">DNA-binding</keyword>
<dbReference type="SMART" id="SM00342">
    <property type="entry name" value="HTH_ARAC"/>
    <property type="match status" value="1"/>
</dbReference>
<dbReference type="InterPro" id="IPR009057">
    <property type="entry name" value="Homeodomain-like_sf"/>
</dbReference>
<evidence type="ECO:0000259" key="5">
    <source>
        <dbReference type="PROSITE" id="PS01124"/>
    </source>
</evidence>
<dbReference type="GO" id="GO:0043565">
    <property type="term" value="F:sequence-specific DNA binding"/>
    <property type="evidence" value="ECO:0007669"/>
    <property type="project" value="InterPro"/>
</dbReference>
<feature type="domain" description="HTH araC/xylS-type" evidence="5">
    <location>
        <begin position="237"/>
        <end position="339"/>
    </location>
</feature>
<dbReference type="Pfam" id="PF12833">
    <property type="entry name" value="HTH_18"/>
    <property type="match status" value="1"/>
</dbReference>
<dbReference type="Pfam" id="PF14525">
    <property type="entry name" value="AraC_binding_2"/>
    <property type="match status" value="1"/>
</dbReference>
<dbReference type="Gene3D" id="1.10.10.60">
    <property type="entry name" value="Homeodomain-like"/>
    <property type="match status" value="1"/>
</dbReference>
<dbReference type="SUPFAM" id="SSF46689">
    <property type="entry name" value="Homeodomain-like"/>
    <property type="match status" value="1"/>
</dbReference>
<gene>
    <name evidence="6" type="ORF">V466_30895</name>
</gene>
<evidence type="ECO:0000256" key="1">
    <source>
        <dbReference type="ARBA" id="ARBA00023015"/>
    </source>
</evidence>
<dbReference type="InterPro" id="IPR035418">
    <property type="entry name" value="AraC-bd_2"/>
</dbReference>
<dbReference type="InterPro" id="IPR018060">
    <property type="entry name" value="HTH_AraC"/>
</dbReference>
<accession>A0A059KT91</accession>
<dbReference type="eggNOG" id="COG2207">
    <property type="taxonomic scope" value="Bacteria"/>
</dbReference>
<evidence type="ECO:0000313" key="6">
    <source>
        <dbReference type="EMBL" id="KDD65191.1"/>
    </source>
</evidence>
<keyword evidence="1" id="KW-0805">Transcription regulation</keyword>
<dbReference type="AlphaFoldDB" id="A0A059KT91"/>
<dbReference type="PANTHER" id="PTHR46796:SF12">
    <property type="entry name" value="HTH-TYPE DNA-BINDING TRANSCRIPTIONAL ACTIVATOR EUTR"/>
    <property type="match status" value="1"/>
</dbReference>
<dbReference type="PANTHER" id="PTHR46796">
    <property type="entry name" value="HTH-TYPE TRANSCRIPTIONAL ACTIVATOR RHAS-RELATED"/>
    <property type="match status" value="1"/>
</dbReference>
<evidence type="ECO:0000313" key="7">
    <source>
        <dbReference type="Proteomes" id="UP000026739"/>
    </source>
</evidence>
<dbReference type="PROSITE" id="PS01124">
    <property type="entry name" value="HTH_ARAC_FAMILY_2"/>
    <property type="match status" value="1"/>
</dbReference>